<organism evidence="2 3">
    <name type="scientific">Toxocara canis</name>
    <name type="common">Canine roundworm</name>
    <dbReference type="NCBI Taxonomy" id="6265"/>
    <lineage>
        <taxon>Eukaryota</taxon>
        <taxon>Metazoa</taxon>
        <taxon>Ecdysozoa</taxon>
        <taxon>Nematoda</taxon>
        <taxon>Chromadorea</taxon>
        <taxon>Rhabditida</taxon>
        <taxon>Spirurina</taxon>
        <taxon>Ascaridomorpha</taxon>
        <taxon>Ascaridoidea</taxon>
        <taxon>Toxocaridae</taxon>
        <taxon>Toxocara</taxon>
    </lineage>
</organism>
<reference evidence="3" key="1">
    <citation type="submission" date="2016-06" db="UniProtKB">
        <authorList>
            <consortium name="WormBaseParasite"/>
        </authorList>
    </citation>
    <scope>IDENTIFICATION</scope>
</reference>
<protein>
    <submittedName>
        <fullName evidence="3">Transposase</fullName>
    </submittedName>
</protein>
<accession>A0A183VFN0</accession>
<proteinExistence type="predicted"/>
<sequence length="121" mass="13676">MWLAQENLSHFLSMRQYVPLGRRYETPTSAGSSTKSFSAADTSTLAAVSLTVLNVLGEKQNAIHIPNLRWLPKVAQTRFLLDSLRSRVLSINERLSHDSVHYPCTRWFYVFIGIIVAQLAV</sequence>
<evidence type="ECO:0000313" key="1">
    <source>
        <dbReference type="EMBL" id="VDM50871.1"/>
    </source>
</evidence>
<dbReference type="Proteomes" id="UP000050794">
    <property type="component" value="Unassembled WGS sequence"/>
</dbReference>
<evidence type="ECO:0000313" key="3">
    <source>
        <dbReference type="WBParaSite" id="TCNE_0001955401-mRNA-1"/>
    </source>
</evidence>
<keyword evidence="2" id="KW-1185">Reference proteome</keyword>
<name>A0A183VFN0_TOXCA</name>
<dbReference type="EMBL" id="UYWY01027087">
    <property type="protein sequence ID" value="VDM50871.1"/>
    <property type="molecule type" value="Genomic_DNA"/>
</dbReference>
<gene>
    <name evidence="1" type="ORF">TCNE_LOCUS19550</name>
</gene>
<reference evidence="1 2" key="2">
    <citation type="submission" date="2018-11" db="EMBL/GenBank/DDBJ databases">
        <authorList>
            <consortium name="Pathogen Informatics"/>
        </authorList>
    </citation>
    <scope>NUCLEOTIDE SEQUENCE [LARGE SCALE GENOMIC DNA]</scope>
</reference>
<dbReference type="WBParaSite" id="TCNE_0001955401-mRNA-1">
    <property type="protein sequence ID" value="TCNE_0001955401-mRNA-1"/>
    <property type="gene ID" value="TCNE_0001955401"/>
</dbReference>
<dbReference type="AlphaFoldDB" id="A0A183VFN0"/>
<evidence type="ECO:0000313" key="2">
    <source>
        <dbReference type="Proteomes" id="UP000050794"/>
    </source>
</evidence>